<comment type="caution">
    <text evidence="1">The sequence shown here is derived from an EMBL/GenBank/DDBJ whole genome shotgun (WGS) entry which is preliminary data.</text>
</comment>
<name>M0CBB5_9EURY</name>
<dbReference type="EMBL" id="AOIS01000025">
    <property type="protein sequence ID" value="ELZ20505.1"/>
    <property type="molecule type" value="Genomic_DNA"/>
</dbReference>
<dbReference type="OrthoDB" id="181895at2157"/>
<proteinExistence type="predicted"/>
<evidence type="ECO:0000313" key="1">
    <source>
        <dbReference type="EMBL" id="ELZ20505.1"/>
    </source>
</evidence>
<gene>
    <name evidence="1" type="ORF">C477_06341</name>
</gene>
<dbReference type="AlphaFoldDB" id="M0CBB5"/>
<sequence length="288" mass="30843">MKRRVFVCVGATSIGVGALFSTGAFSSLTADREVAVTTAEDHEGALLGIKNIDTTDEPVFTNNTTLEMDVELTDTDPDTTISFDGNDSSYRFSLGPNGSETITVETEDTAQSALVAVTAELFDNGTKSGEITLQRDFSVPQSAITDFTGTAKSPGGSGKFEFELENTGDKPITLTGIGIDATTRSDVQAVTPKNNGAALSGNKRDLVTTSISIDSTDPETHSRYDFDTDFELSLNETATFELSRFTDGSGNKVRMDGENVRVTVYFGDDSHKTFDLCLDEATCGRYES</sequence>
<dbReference type="RefSeq" id="WP_008893594.1">
    <property type="nucleotide sequence ID" value="NZ_AOIS01000025.1"/>
</dbReference>
<dbReference type="eggNOG" id="ENOG502N5JT">
    <property type="taxonomic scope" value="Archaea"/>
</dbReference>
<keyword evidence="2" id="KW-1185">Reference proteome</keyword>
<protein>
    <submittedName>
        <fullName evidence="1">Uncharacterized protein</fullName>
    </submittedName>
</protein>
<evidence type="ECO:0000313" key="2">
    <source>
        <dbReference type="Proteomes" id="UP000011657"/>
    </source>
</evidence>
<dbReference type="STRING" id="1227488.C477_06341"/>
<organism evidence="1 2">
    <name type="scientific">Haloterrigena salina JCM 13891</name>
    <dbReference type="NCBI Taxonomy" id="1227488"/>
    <lineage>
        <taxon>Archaea</taxon>
        <taxon>Methanobacteriati</taxon>
        <taxon>Methanobacteriota</taxon>
        <taxon>Stenosarchaea group</taxon>
        <taxon>Halobacteria</taxon>
        <taxon>Halobacteriales</taxon>
        <taxon>Natrialbaceae</taxon>
        <taxon>Haloterrigena</taxon>
    </lineage>
</organism>
<dbReference type="PATRIC" id="fig|1227488.3.peg.1244"/>
<accession>M0CBB5</accession>
<reference evidence="1 2" key="1">
    <citation type="journal article" date="2014" name="PLoS Genet.">
        <title>Phylogenetically driven sequencing of extremely halophilic archaea reveals strategies for static and dynamic osmo-response.</title>
        <authorList>
            <person name="Becker E.A."/>
            <person name="Seitzer P.M."/>
            <person name="Tritt A."/>
            <person name="Larsen D."/>
            <person name="Krusor M."/>
            <person name="Yao A.I."/>
            <person name="Wu D."/>
            <person name="Madern D."/>
            <person name="Eisen J.A."/>
            <person name="Darling A.E."/>
            <person name="Facciotti M.T."/>
        </authorList>
    </citation>
    <scope>NUCLEOTIDE SEQUENCE [LARGE SCALE GENOMIC DNA]</scope>
    <source>
        <strain evidence="1 2">JCM 13891</strain>
    </source>
</reference>
<dbReference type="Proteomes" id="UP000011657">
    <property type="component" value="Unassembled WGS sequence"/>
</dbReference>